<organism evidence="1 2">
    <name type="scientific">Amycolatopsis pithecellobii</name>
    <dbReference type="NCBI Taxonomy" id="664692"/>
    <lineage>
        <taxon>Bacteria</taxon>
        <taxon>Bacillati</taxon>
        <taxon>Actinomycetota</taxon>
        <taxon>Actinomycetes</taxon>
        <taxon>Pseudonocardiales</taxon>
        <taxon>Pseudonocardiaceae</taxon>
        <taxon>Amycolatopsis</taxon>
    </lineage>
</organism>
<protein>
    <submittedName>
        <fullName evidence="1">Uncharacterized protein</fullName>
    </submittedName>
</protein>
<dbReference type="AlphaFoldDB" id="A0A6N7YRR8"/>
<evidence type="ECO:0000313" key="1">
    <source>
        <dbReference type="EMBL" id="MTD55727.1"/>
    </source>
</evidence>
<name>A0A6N7YRR8_9PSEU</name>
<gene>
    <name evidence="1" type="ORF">GKO32_17350</name>
</gene>
<proteinExistence type="predicted"/>
<sequence length="79" mass="8719">MNALATPPRPTSNPFWRAYGHNQAGNRVEVRALHVHTPRGVEIGIQVGAQQPVFFDLHGLGQLLANLRQVGIAAWEVDR</sequence>
<reference evidence="1 2" key="1">
    <citation type="submission" date="2019-11" db="EMBL/GenBank/DDBJ databases">
        <title>Draft genome of Amycolatopsis RM579.</title>
        <authorList>
            <person name="Duangmal K."/>
            <person name="Mingma R."/>
        </authorList>
    </citation>
    <scope>NUCLEOTIDE SEQUENCE [LARGE SCALE GENOMIC DNA]</scope>
    <source>
        <strain evidence="1 2">RM579</strain>
    </source>
</reference>
<dbReference type="RefSeq" id="WP_154757927.1">
    <property type="nucleotide sequence ID" value="NZ_WMBA01000025.1"/>
</dbReference>
<accession>A0A6N7YRR8</accession>
<dbReference type="EMBL" id="WMBA01000025">
    <property type="protein sequence ID" value="MTD55727.1"/>
    <property type="molecule type" value="Genomic_DNA"/>
</dbReference>
<keyword evidence="2" id="KW-1185">Reference proteome</keyword>
<evidence type="ECO:0000313" key="2">
    <source>
        <dbReference type="Proteomes" id="UP000440096"/>
    </source>
</evidence>
<dbReference type="Proteomes" id="UP000440096">
    <property type="component" value="Unassembled WGS sequence"/>
</dbReference>
<comment type="caution">
    <text evidence="1">The sequence shown here is derived from an EMBL/GenBank/DDBJ whole genome shotgun (WGS) entry which is preliminary data.</text>
</comment>